<dbReference type="GO" id="GO:0004622">
    <property type="term" value="F:phosphatidylcholine lysophospholipase activity"/>
    <property type="evidence" value="ECO:0007669"/>
    <property type="project" value="TreeGrafter"/>
</dbReference>
<evidence type="ECO:0000313" key="3">
    <source>
        <dbReference type="Proteomes" id="UP000053961"/>
    </source>
</evidence>
<comment type="caution">
    <text evidence="2">The sequence shown here is derived from an EMBL/GenBank/DDBJ whole genome shotgun (WGS) entry which is preliminary data.</text>
</comment>
<dbReference type="PANTHER" id="PTHR30383">
    <property type="entry name" value="THIOESTERASE 1/PROTEASE 1/LYSOPHOSPHOLIPASE L1"/>
    <property type="match status" value="1"/>
</dbReference>
<dbReference type="Proteomes" id="UP000053961">
    <property type="component" value="Unassembled WGS sequence"/>
</dbReference>
<dbReference type="InterPro" id="IPR036514">
    <property type="entry name" value="SGNH_hydro_sf"/>
</dbReference>
<protein>
    <submittedName>
        <fullName evidence="2">Lipolytic enzyme, G-D-S-L family</fullName>
    </submittedName>
</protein>
<dbReference type="Pfam" id="PF13472">
    <property type="entry name" value="Lipase_GDSL_2"/>
    <property type="match status" value="1"/>
</dbReference>
<reference evidence="3" key="1">
    <citation type="journal article" date="2015" name="MBio">
        <title>Genome-Resolved Metagenomic Analysis Reveals Roles for Candidate Phyla and Other Microbial Community Members in Biogeochemical Transformations in Oil Reservoirs.</title>
        <authorList>
            <person name="Hu P."/>
            <person name="Tom L."/>
            <person name="Singh A."/>
            <person name="Thomas B.C."/>
            <person name="Baker B.J."/>
            <person name="Piceno Y.M."/>
            <person name="Andersen G.L."/>
            <person name="Banfield J.F."/>
        </authorList>
    </citation>
    <scope>NUCLEOTIDE SEQUENCE [LARGE SCALE GENOMIC DNA]</scope>
</reference>
<sequence>MKQEESSSTKNTVTLLEAGEQVQIVAFGDSISAGFAVRKGFDHFWLEMLKEKYPQAEIAIKNEGVCGATSFDGLARLDWSVIAHSPDLVTVNFGINDMYMGIRLGEFKSNVIEITEKIIEGSKSEILLLSSEPLLTPKFDKIVLSYYQTLEDVAEEMEVGFVDVYGAWMRKVAEGVPLESLILSGLDHPNELGYEIIAEELMRFF</sequence>
<accession>A0A101IF93</accession>
<dbReference type="PATRIC" id="fig|301375.6.peg.583"/>
<dbReference type="PANTHER" id="PTHR30383:SF5">
    <property type="entry name" value="SGNH HYDROLASE-TYPE ESTERASE DOMAIN-CONTAINING PROTEIN"/>
    <property type="match status" value="1"/>
</dbReference>
<dbReference type="CDD" id="cd00229">
    <property type="entry name" value="SGNH_hydrolase"/>
    <property type="match status" value="1"/>
</dbReference>
<dbReference type="Gene3D" id="3.40.50.1110">
    <property type="entry name" value="SGNH hydrolase"/>
    <property type="match status" value="1"/>
</dbReference>
<dbReference type="SUPFAM" id="SSF52266">
    <property type="entry name" value="SGNH hydrolase"/>
    <property type="match status" value="1"/>
</dbReference>
<dbReference type="AlphaFoldDB" id="A0A101IF93"/>
<organism evidence="2 3">
    <name type="scientific">Methanothrix harundinacea</name>
    <dbReference type="NCBI Taxonomy" id="301375"/>
    <lineage>
        <taxon>Archaea</taxon>
        <taxon>Methanobacteriati</taxon>
        <taxon>Methanobacteriota</taxon>
        <taxon>Stenosarchaea group</taxon>
        <taxon>Methanomicrobia</taxon>
        <taxon>Methanotrichales</taxon>
        <taxon>Methanotrichaceae</taxon>
        <taxon>Methanothrix</taxon>
    </lineage>
</organism>
<evidence type="ECO:0000259" key="1">
    <source>
        <dbReference type="Pfam" id="PF13472"/>
    </source>
</evidence>
<dbReference type="InterPro" id="IPR051532">
    <property type="entry name" value="Ester_Hydrolysis_Enzymes"/>
</dbReference>
<feature type="domain" description="SGNH hydrolase-type esterase" evidence="1">
    <location>
        <begin position="26"/>
        <end position="196"/>
    </location>
</feature>
<gene>
    <name evidence="2" type="ORF">XE07_2205</name>
</gene>
<dbReference type="InterPro" id="IPR013830">
    <property type="entry name" value="SGNH_hydro"/>
</dbReference>
<evidence type="ECO:0000313" key="2">
    <source>
        <dbReference type="EMBL" id="KUK94205.1"/>
    </source>
</evidence>
<proteinExistence type="predicted"/>
<name>A0A101IF93_9EURY</name>
<dbReference type="EMBL" id="LGHB01000057">
    <property type="protein sequence ID" value="KUK94205.1"/>
    <property type="molecule type" value="Genomic_DNA"/>
</dbReference>